<gene>
    <name evidence="1" type="ORF">M23134_02427</name>
</gene>
<reference evidence="1 2" key="1">
    <citation type="submission" date="2007-01" db="EMBL/GenBank/DDBJ databases">
        <authorList>
            <person name="Haygood M."/>
            <person name="Podell S."/>
            <person name="Anderson C."/>
            <person name="Hopkinson B."/>
            <person name="Roe K."/>
            <person name="Barbeau K."/>
            <person name="Gaasterland T."/>
            <person name="Ferriera S."/>
            <person name="Johnson J."/>
            <person name="Kravitz S."/>
            <person name="Beeson K."/>
            <person name="Sutton G."/>
            <person name="Rogers Y.-H."/>
            <person name="Friedman R."/>
            <person name="Frazier M."/>
            <person name="Venter J.C."/>
        </authorList>
    </citation>
    <scope>NUCLEOTIDE SEQUENCE [LARGE SCALE GENOMIC DNA]</scope>
    <source>
        <strain evidence="1 2">ATCC 23134</strain>
    </source>
</reference>
<dbReference type="EMBL" id="AAWS01000012">
    <property type="protein sequence ID" value="EAY29236.1"/>
    <property type="molecule type" value="Genomic_DNA"/>
</dbReference>
<sequence>MVMFCFWESVWQLTENQVQQKLKINAGKGYFMINVFLT</sequence>
<comment type="caution">
    <text evidence="1">The sequence shown here is derived from an EMBL/GenBank/DDBJ whole genome shotgun (WGS) entry which is preliminary data.</text>
</comment>
<organism evidence="1 2">
    <name type="scientific">Microscilla marina ATCC 23134</name>
    <dbReference type="NCBI Taxonomy" id="313606"/>
    <lineage>
        <taxon>Bacteria</taxon>
        <taxon>Pseudomonadati</taxon>
        <taxon>Bacteroidota</taxon>
        <taxon>Cytophagia</taxon>
        <taxon>Cytophagales</taxon>
        <taxon>Microscillaceae</taxon>
        <taxon>Microscilla</taxon>
    </lineage>
</organism>
<evidence type="ECO:0000313" key="1">
    <source>
        <dbReference type="EMBL" id="EAY29236.1"/>
    </source>
</evidence>
<keyword evidence="2" id="KW-1185">Reference proteome</keyword>
<dbReference type="AlphaFoldDB" id="A1ZKK9"/>
<proteinExistence type="predicted"/>
<dbReference type="Proteomes" id="UP000004095">
    <property type="component" value="Unassembled WGS sequence"/>
</dbReference>
<accession>A1ZKK9</accession>
<name>A1ZKK9_MICM2</name>
<evidence type="ECO:0000313" key="2">
    <source>
        <dbReference type="Proteomes" id="UP000004095"/>
    </source>
</evidence>
<protein>
    <submittedName>
        <fullName evidence="1">Uncharacterized protein</fullName>
    </submittedName>
</protein>